<dbReference type="SMART" id="SM00755">
    <property type="entry name" value="Grip"/>
    <property type="match status" value="1"/>
</dbReference>
<feature type="domain" description="GRIP" evidence="9">
    <location>
        <begin position="163"/>
        <end position="209"/>
    </location>
</feature>
<feature type="non-terminal residue" evidence="10">
    <location>
        <position position="1"/>
    </location>
</feature>
<dbReference type="InterPro" id="IPR001854">
    <property type="entry name" value="Ribosomal_uL29"/>
</dbReference>
<dbReference type="InterPro" id="IPR045059">
    <property type="entry name" value="Ribosomal_uL29_euk"/>
</dbReference>
<dbReference type="NCBIfam" id="TIGR00012">
    <property type="entry name" value="L29"/>
    <property type="match status" value="1"/>
</dbReference>
<evidence type="ECO:0000256" key="3">
    <source>
        <dbReference type="ARBA" id="ARBA00022980"/>
    </source>
</evidence>
<evidence type="ECO:0000259" key="9">
    <source>
        <dbReference type="PROSITE" id="PS50913"/>
    </source>
</evidence>
<dbReference type="Proteomes" id="UP001434883">
    <property type="component" value="Unassembled WGS sequence"/>
</dbReference>
<dbReference type="InterPro" id="IPR000237">
    <property type="entry name" value="GRIP_dom"/>
</dbReference>
<dbReference type="Pfam" id="PF00831">
    <property type="entry name" value="Ribosomal_L29"/>
    <property type="match status" value="1"/>
</dbReference>
<keyword evidence="4" id="KW-0687">Ribonucleoprotein</keyword>
<dbReference type="Gene3D" id="6.10.250.3450">
    <property type="match status" value="1"/>
</dbReference>
<dbReference type="PANTHER" id="PTHR45722:SF2">
    <property type="entry name" value="LARGE RIBOSOMAL SUBUNIT PROTEIN UL29-RELATED"/>
    <property type="match status" value="1"/>
</dbReference>
<evidence type="ECO:0000313" key="10">
    <source>
        <dbReference type="EMBL" id="MEQ2215494.1"/>
    </source>
</evidence>
<protein>
    <recommendedName>
        <fullName evidence="5">Large ribosomal subunit protein uL29</fullName>
    </recommendedName>
    <alternativeName>
        <fullName evidence="6">60S ribosomal protein L35</fullName>
    </alternativeName>
</protein>
<dbReference type="PROSITE" id="PS50913">
    <property type="entry name" value="GRIP"/>
    <property type="match status" value="1"/>
</dbReference>
<feature type="compositionally biased region" description="Low complexity" evidence="8">
    <location>
        <begin position="151"/>
        <end position="161"/>
    </location>
</feature>
<evidence type="ECO:0000256" key="4">
    <source>
        <dbReference type="ARBA" id="ARBA00023274"/>
    </source>
</evidence>
<keyword evidence="3" id="KW-0689">Ribosomal protein</keyword>
<evidence type="ECO:0000256" key="8">
    <source>
        <dbReference type="SAM" id="MobiDB-lite"/>
    </source>
</evidence>
<sequence>NTEKAFLEQQICLLQQQREERTSFLEETISCLQTDKQSLLDRVVCFLFFLCLCNNRPMQAAELQSRQDSLAHLQEETKRLHTQLQQMELDKDSQLRSLREELLSQTQQLDSCQARPEPEAEGKEKSLESRAEKQERFISDPPPAAAPSPPTSNTTVTNTSDLNDSREINFEYLKHVVLKFMSSREAELIRAVSVLLNFTREEEDMLKQTLEYKAKIKARDLRGKKKEELLKQLDDLKNELSQLRVAKVTGGAASKLSKIMGAMLVATSWGEHPNRQDTMNCIKLMYSPSRCNCNPLNPIDEDQGESQLVTEAALRDLLVAALIPAYILGVPKGVLSLLQWLNVPAFNPAESRDCWWVVEINLVKENLRKFYKGKKYKPLDLRPKKTRALRRQLNKHEESFHILSVWFSTPSTFPLLPSSPADTPGCFKDNSCKCIMKDGSGVIKLKAMGHTEGFLLCLRAVPVDNATVDTEILFSFSPCQHFSQPEDLPRVD</sequence>
<dbReference type="InterPro" id="IPR036049">
    <property type="entry name" value="Ribosomal_uL29_sf"/>
</dbReference>
<dbReference type="EMBL" id="JAHRIN010068386">
    <property type="protein sequence ID" value="MEQ2215494.1"/>
    <property type="molecule type" value="Genomic_DNA"/>
</dbReference>
<dbReference type="SUPFAM" id="SSF46561">
    <property type="entry name" value="Ribosomal protein L29 (L29p)"/>
    <property type="match status" value="1"/>
</dbReference>
<organism evidence="10 11">
    <name type="scientific">Xenoophorus captivus</name>
    <dbReference type="NCBI Taxonomy" id="1517983"/>
    <lineage>
        <taxon>Eukaryota</taxon>
        <taxon>Metazoa</taxon>
        <taxon>Chordata</taxon>
        <taxon>Craniata</taxon>
        <taxon>Vertebrata</taxon>
        <taxon>Euteleostomi</taxon>
        <taxon>Actinopterygii</taxon>
        <taxon>Neopterygii</taxon>
        <taxon>Teleostei</taxon>
        <taxon>Neoteleostei</taxon>
        <taxon>Acanthomorphata</taxon>
        <taxon>Ovalentaria</taxon>
        <taxon>Atherinomorphae</taxon>
        <taxon>Cyprinodontiformes</taxon>
        <taxon>Goodeidae</taxon>
        <taxon>Xenoophorus</taxon>
    </lineage>
</organism>
<feature type="compositionally biased region" description="Pro residues" evidence="8">
    <location>
        <begin position="140"/>
        <end position="150"/>
    </location>
</feature>
<evidence type="ECO:0000256" key="6">
    <source>
        <dbReference type="ARBA" id="ARBA00035334"/>
    </source>
</evidence>
<feature type="compositionally biased region" description="Basic and acidic residues" evidence="8">
    <location>
        <begin position="116"/>
        <end position="138"/>
    </location>
</feature>
<dbReference type="PANTHER" id="PTHR45722">
    <property type="entry name" value="60S RIBOSOMAL PROTEIN L35"/>
    <property type="match status" value="1"/>
</dbReference>
<evidence type="ECO:0000256" key="5">
    <source>
        <dbReference type="ARBA" id="ARBA00035204"/>
    </source>
</evidence>
<comment type="similarity">
    <text evidence="1">Belongs to the universal ribosomal protein uL29 family.</text>
</comment>
<keyword evidence="11" id="KW-1185">Reference proteome</keyword>
<evidence type="ECO:0000256" key="2">
    <source>
        <dbReference type="ARBA" id="ARBA00011133"/>
    </source>
</evidence>
<evidence type="ECO:0000313" key="11">
    <source>
        <dbReference type="Proteomes" id="UP001434883"/>
    </source>
</evidence>
<keyword evidence="7" id="KW-0175">Coiled coil</keyword>
<dbReference type="Pfam" id="PF01465">
    <property type="entry name" value="GRIP"/>
    <property type="match status" value="1"/>
</dbReference>
<accession>A0ABV0S4K3</accession>
<feature type="region of interest" description="Disordered" evidence="8">
    <location>
        <begin position="106"/>
        <end position="161"/>
    </location>
</feature>
<evidence type="ECO:0000256" key="1">
    <source>
        <dbReference type="ARBA" id="ARBA00009254"/>
    </source>
</evidence>
<comment type="subunit">
    <text evidence="2">Component of the large ribosomal subunit.</text>
</comment>
<dbReference type="Gene3D" id="1.10.287.310">
    <property type="match status" value="1"/>
</dbReference>
<comment type="caution">
    <text evidence="10">The sequence shown here is derived from an EMBL/GenBank/DDBJ whole genome shotgun (WGS) entry which is preliminary data.</text>
</comment>
<feature type="coiled-coil region" evidence="7">
    <location>
        <begin position="219"/>
        <end position="246"/>
    </location>
</feature>
<evidence type="ECO:0000256" key="7">
    <source>
        <dbReference type="SAM" id="Coils"/>
    </source>
</evidence>
<name>A0ABV0S4K3_9TELE</name>
<reference evidence="10 11" key="1">
    <citation type="submission" date="2021-06" db="EMBL/GenBank/DDBJ databases">
        <authorList>
            <person name="Palmer J.M."/>
        </authorList>
    </citation>
    <scope>NUCLEOTIDE SEQUENCE [LARGE SCALE GENOMIC DNA]</scope>
    <source>
        <strain evidence="10 11">XC_2019</strain>
        <tissue evidence="10">Muscle</tissue>
    </source>
</reference>
<gene>
    <name evidence="10" type="ORF">XENOCAPTIV_001724</name>
</gene>
<proteinExistence type="inferred from homology"/>